<dbReference type="Proteomes" id="UP001222325">
    <property type="component" value="Unassembled WGS sequence"/>
</dbReference>
<accession>A0AAD6XMW1</accession>
<feature type="region of interest" description="Disordered" evidence="1">
    <location>
        <begin position="1"/>
        <end position="28"/>
    </location>
</feature>
<feature type="compositionally biased region" description="Pro residues" evidence="1">
    <location>
        <begin position="1"/>
        <end position="10"/>
    </location>
</feature>
<evidence type="ECO:0000313" key="3">
    <source>
        <dbReference type="Proteomes" id="UP001222325"/>
    </source>
</evidence>
<proteinExistence type="predicted"/>
<sequence>MSNEEPPPVPSTADTQDGEDGPKPPLAAEVAGSADNLAAALAATTLSQSNPGSRPPSPGNEAVDIWDFSTPPASPRVRKTLRAPLRGNHLPLPSRLRAERAATRLEAAAMQAEAAATRIAEDAARTRAQAVHIEYAARRIGQHAEKVCNMLQRAGEAARLIGQDADELVAMLARPSASGDSGPSASGDSYASLVTDEEFAQWFVQQKFMAFVS</sequence>
<feature type="compositionally biased region" description="Low complexity" evidence="1">
    <location>
        <begin position="41"/>
        <end position="52"/>
    </location>
</feature>
<feature type="region of interest" description="Disordered" evidence="1">
    <location>
        <begin position="41"/>
        <end position="75"/>
    </location>
</feature>
<reference evidence="2" key="1">
    <citation type="submission" date="2023-03" db="EMBL/GenBank/DDBJ databases">
        <title>Massive genome expansion in bonnet fungi (Mycena s.s.) driven by repeated elements and novel gene families across ecological guilds.</title>
        <authorList>
            <consortium name="Lawrence Berkeley National Laboratory"/>
            <person name="Harder C.B."/>
            <person name="Miyauchi S."/>
            <person name="Viragh M."/>
            <person name="Kuo A."/>
            <person name="Thoen E."/>
            <person name="Andreopoulos B."/>
            <person name="Lu D."/>
            <person name="Skrede I."/>
            <person name="Drula E."/>
            <person name="Henrissat B."/>
            <person name="Morin E."/>
            <person name="Kohler A."/>
            <person name="Barry K."/>
            <person name="LaButti K."/>
            <person name="Morin E."/>
            <person name="Salamov A."/>
            <person name="Lipzen A."/>
            <person name="Mereny Z."/>
            <person name="Hegedus B."/>
            <person name="Baldrian P."/>
            <person name="Stursova M."/>
            <person name="Weitz H."/>
            <person name="Taylor A."/>
            <person name="Grigoriev I.V."/>
            <person name="Nagy L.G."/>
            <person name="Martin F."/>
            <person name="Kauserud H."/>
        </authorList>
    </citation>
    <scope>NUCLEOTIDE SEQUENCE</scope>
    <source>
        <strain evidence="2">CBHHK173m</strain>
    </source>
</reference>
<evidence type="ECO:0000313" key="2">
    <source>
        <dbReference type="EMBL" id="KAJ7082228.1"/>
    </source>
</evidence>
<dbReference type="AlphaFoldDB" id="A0AAD6XMW1"/>
<organism evidence="2 3">
    <name type="scientific">Mycena belliarum</name>
    <dbReference type="NCBI Taxonomy" id="1033014"/>
    <lineage>
        <taxon>Eukaryota</taxon>
        <taxon>Fungi</taxon>
        <taxon>Dikarya</taxon>
        <taxon>Basidiomycota</taxon>
        <taxon>Agaricomycotina</taxon>
        <taxon>Agaricomycetes</taxon>
        <taxon>Agaricomycetidae</taxon>
        <taxon>Agaricales</taxon>
        <taxon>Marasmiineae</taxon>
        <taxon>Mycenaceae</taxon>
        <taxon>Mycena</taxon>
    </lineage>
</organism>
<keyword evidence="3" id="KW-1185">Reference proteome</keyword>
<comment type="caution">
    <text evidence="2">The sequence shown here is derived from an EMBL/GenBank/DDBJ whole genome shotgun (WGS) entry which is preliminary data.</text>
</comment>
<evidence type="ECO:0000256" key="1">
    <source>
        <dbReference type="SAM" id="MobiDB-lite"/>
    </source>
</evidence>
<gene>
    <name evidence="2" type="ORF">B0H15DRAFT_952613</name>
</gene>
<dbReference type="EMBL" id="JARJCN010000046">
    <property type="protein sequence ID" value="KAJ7082228.1"/>
    <property type="molecule type" value="Genomic_DNA"/>
</dbReference>
<name>A0AAD6XMW1_9AGAR</name>
<protein>
    <submittedName>
        <fullName evidence="2">Uncharacterized protein</fullName>
    </submittedName>
</protein>